<dbReference type="Proteomes" id="UP000237511">
    <property type="component" value="Unassembled WGS sequence"/>
</dbReference>
<sequence length="82" mass="9100">MPGMRQPAIGQGEICVHPSHASMETSMADVIRLQDRKVKMPRRRPVTAGSAKVLFFTGIRYERLDGRGPQPSAPTGRQVKKQ</sequence>
<comment type="caution">
    <text evidence="2">The sequence shown here is derived from an EMBL/GenBank/DDBJ whole genome shotgun (WGS) entry which is preliminary data.</text>
</comment>
<organism evidence="2 3">
    <name type="scientific">Sinorhizobium americanum</name>
    <dbReference type="NCBI Taxonomy" id="194963"/>
    <lineage>
        <taxon>Bacteria</taxon>
        <taxon>Pseudomonadati</taxon>
        <taxon>Pseudomonadota</taxon>
        <taxon>Alphaproteobacteria</taxon>
        <taxon>Hyphomicrobiales</taxon>
        <taxon>Rhizobiaceae</taxon>
        <taxon>Sinorhizobium/Ensifer group</taxon>
        <taxon>Sinorhizobium</taxon>
    </lineage>
</organism>
<gene>
    <name evidence="2" type="ORF">ATY31_24230</name>
</gene>
<dbReference type="EMBL" id="LODU01000072">
    <property type="protein sequence ID" value="POH26154.1"/>
    <property type="molecule type" value="Genomic_DNA"/>
</dbReference>
<protein>
    <submittedName>
        <fullName evidence="2">Uncharacterized protein</fullName>
    </submittedName>
</protein>
<evidence type="ECO:0000256" key="1">
    <source>
        <dbReference type="SAM" id="MobiDB-lite"/>
    </source>
</evidence>
<reference evidence="2 3" key="1">
    <citation type="journal article" date="2014" name="Syst. Appl. Microbiol.">
        <title>Microsymbionts of Phaseolus vulgaris in acid and alkaline soils of Mexico.</title>
        <authorList>
            <person name="Verastegui-Valdes M.M."/>
            <person name="Zhang Y.J."/>
            <person name="Rivera-Orduna F.N."/>
            <person name="Cheng H.P."/>
            <person name="Sui X.H."/>
            <person name="Wang E.T."/>
        </authorList>
    </citation>
    <scope>NUCLEOTIDE SEQUENCE [LARGE SCALE GENOMIC DNA]</scope>
    <source>
        <strain evidence="2 3">FG01</strain>
    </source>
</reference>
<evidence type="ECO:0000313" key="3">
    <source>
        <dbReference type="Proteomes" id="UP000237511"/>
    </source>
</evidence>
<feature type="region of interest" description="Disordered" evidence="1">
    <location>
        <begin position="63"/>
        <end position="82"/>
    </location>
</feature>
<proteinExistence type="predicted"/>
<accession>A0A2S3YHC1</accession>
<dbReference type="AlphaFoldDB" id="A0A2S3YHC1"/>
<evidence type="ECO:0000313" key="2">
    <source>
        <dbReference type="EMBL" id="POH26154.1"/>
    </source>
</evidence>
<name>A0A2S3YHC1_9HYPH</name>